<protein>
    <submittedName>
        <fullName evidence="2">Uncharacterized protein</fullName>
    </submittedName>
</protein>
<name>A0AAU7VAS1_9ACTO</name>
<gene>
    <name evidence="2" type="ORF">SAC06_02560</name>
</gene>
<dbReference type="RefSeq" id="WP_350258656.1">
    <property type="nucleotide sequence ID" value="NZ_CP138335.1"/>
</dbReference>
<reference evidence="2" key="1">
    <citation type="submission" date="2023-11" db="EMBL/GenBank/DDBJ databases">
        <title>Scrofimicrobium hongkongense sp. nov., isolated from a patient with peritonitis.</title>
        <authorList>
            <person name="Lao H.Y."/>
            <person name="Wong A.Y.P."/>
            <person name="Ng T.L."/>
            <person name="Wong R.Y.L."/>
            <person name="Yau M.C.Y."/>
            <person name="Lam J.Y.W."/>
            <person name="Siu G.K.H."/>
        </authorList>
    </citation>
    <scope>NUCLEOTIDE SEQUENCE</scope>
    <source>
        <strain evidence="2">R131</strain>
    </source>
</reference>
<feature type="coiled-coil region" evidence="1">
    <location>
        <begin position="11"/>
        <end position="38"/>
    </location>
</feature>
<dbReference type="EMBL" id="CP138335">
    <property type="protein sequence ID" value="XBW08457.1"/>
    <property type="molecule type" value="Genomic_DNA"/>
</dbReference>
<sequence length="63" mass="7263">MDPKKIAAQSYLELLRENEELRGELASARTQLDRVLTSRWWSLHVKLAPLLAVAAKLVPRRPR</sequence>
<proteinExistence type="predicted"/>
<accession>A0AAU7VAS1</accession>
<evidence type="ECO:0000313" key="2">
    <source>
        <dbReference type="EMBL" id="XBW08457.1"/>
    </source>
</evidence>
<keyword evidence="1" id="KW-0175">Coiled coil</keyword>
<dbReference type="KEGG" id="sapp:SAC06_02560"/>
<evidence type="ECO:0000256" key="1">
    <source>
        <dbReference type="SAM" id="Coils"/>
    </source>
</evidence>
<organism evidence="2">
    <name type="scientific">Scrofimicrobium appendicitidis</name>
    <dbReference type="NCBI Taxonomy" id="3079930"/>
    <lineage>
        <taxon>Bacteria</taxon>
        <taxon>Bacillati</taxon>
        <taxon>Actinomycetota</taxon>
        <taxon>Actinomycetes</taxon>
        <taxon>Actinomycetales</taxon>
        <taxon>Actinomycetaceae</taxon>
        <taxon>Scrofimicrobium</taxon>
    </lineage>
</organism>
<dbReference type="AlphaFoldDB" id="A0AAU7VAS1"/>